<dbReference type="PANTHER" id="PTHR46797">
    <property type="entry name" value="HTH-TYPE TRANSCRIPTIONAL REGULATOR"/>
    <property type="match status" value="1"/>
</dbReference>
<organism evidence="5 6">
    <name type="scientific">Chlorobium luteolum (strain DSM 273 / BCRC 81028 / 2530)</name>
    <name type="common">Pelodictyon luteolum</name>
    <dbReference type="NCBI Taxonomy" id="319225"/>
    <lineage>
        <taxon>Bacteria</taxon>
        <taxon>Pseudomonadati</taxon>
        <taxon>Chlorobiota</taxon>
        <taxon>Chlorobiia</taxon>
        <taxon>Chlorobiales</taxon>
        <taxon>Chlorobiaceae</taxon>
        <taxon>Chlorobium/Pelodictyon group</taxon>
        <taxon>Pelodictyon</taxon>
    </lineage>
</organism>
<evidence type="ECO:0000313" key="5">
    <source>
        <dbReference type="EMBL" id="ABB23555.1"/>
    </source>
</evidence>
<dbReference type="PANTHER" id="PTHR46797:SF23">
    <property type="entry name" value="HTH-TYPE TRANSCRIPTIONAL REGULATOR SUTR"/>
    <property type="match status" value="1"/>
</dbReference>
<dbReference type="GO" id="GO:0003677">
    <property type="term" value="F:DNA binding"/>
    <property type="evidence" value="ECO:0007669"/>
    <property type="project" value="UniProtKB-KW"/>
</dbReference>
<dbReference type="STRING" id="319225.Plut_0677"/>
<dbReference type="InterPro" id="IPR010982">
    <property type="entry name" value="Lambda_DNA-bd_dom_sf"/>
</dbReference>
<name>Q3B526_CHLL3</name>
<dbReference type="PROSITE" id="PS50943">
    <property type="entry name" value="HTH_CROC1"/>
    <property type="match status" value="1"/>
</dbReference>
<evidence type="ECO:0000313" key="6">
    <source>
        <dbReference type="Proteomes" id="UP000002709"/>
    </source>
</evidence>
<gene>
    <name evidence="5" type="ordered locus">Plut_0677</name>
</gene>
<dbReference type="InterPro" id="IPR001387">
    <property type="entry name" value="Cro/C1-type_HTH"/>
</dbReference>
<dbReference type="EMBL" id="CP000096">
    <property type="protein sequence ID" value="ABB23555.1"/>
    <property type="molecule type" value="Genomic_DNA"/>
</dbReference>
<dbReference type="AlphaFoldDB" id="Q3B526"/>
<accession>Q3B526</accession>
<proteinExistence type="predicted"/>
<feature type="domain" description="HTH cro/C1-type" evidence="4">
    <location>
        <begin position="13"/>
        <end position="67"/>
    </location>
</feature>
<dbReference type="eggNOG" id="COG1396">
    <property type="taxonomic scope" value="Bacteria"/>
</dbReference>
<dbReference type="Proteomes" id="UP000002709">
    <property type="component" value="Chromosome"/>
</dbReference>
<reference evidence="6" key="1">
    <citation type="submission" date="2005-08" db="EMBL/GenBank/DDBJ databases">
        <title>Complete sequence of Pelodictyon luteolum DSM 273.</title>
        <authorList>
            <consortium name="US DOE Joint Genome Institute"/>
            <person name="Copeland A."/>
            <person name="Lucas S."/>
            <person name="Lapidus A."/>
            <person name="Barry K."/>
            <person name="Detter J.C."/>
            <person name="Glavina T."/>
            <person name="Hammon N."/>
            <person name="Israni S."/>
            <person name="Pitluck S."/>
            <person name="Bryant D."/>
            <person name="Schmutz J."/>
            <person name="Larimer F."/>
            <person name="Land M."/>
            <person name="Kyrpides N."/>
            <person name="Ivanova N."/>
            <person name="Richardson P."/>
        </authorList>
    </citation>
    <scope>NUCLEOTIDE SEQUENCE [LARGE SCALE GENOMIC DNA]</scope>
    <source>
        <strain evidence="6">DSM 273 / BCRC 81028 / 2530</strain>
    </source>
</reference>
<dbReference type="Gene3D" id="1.10.260.40">
    <property type="entry name" value="lambda repressor-like DNA-binding domains"/>
    <property type="match status" value="1"/>
</dbReference>
<sequence length="85" mass="9527">MKKQVEMCLGDQIRSERYRKNLSQLSLSQQCGLHRSYIGLIERGEKNITVINCMKVANALGISLSELIARVESSLISRDCLAEVS</sequence>
<protein>
    <submittedName>
        <fullName evidence="5">Transcriptional regulator, XRE family</fullName>
    </submittedName>
</protein>
<dbReference type="GO" id="GO:0003700">
    <property type="term" value="F:DNA-binding transcription factor activity"/>
    <property type="evidence" value="ECO:0007669"/>
    <property type="project" value="TreeGrafter"/>
</dbReference>
<keyword evidence="2" id="KW-0238">DNA-binding</keyword>
<dbReference type="InterPro" id="IPR050807">
    <property type="entry name" value="TransReg_Diox_bact_type"/>
</dbReference>
<evidence type="ECO:0000259" key="4">
    <source>
        <dbReference type="PROSITE" id="PS50943"/>
    </source>
</evidence>
<keyword evidence="3" id="KW-0804">Transcription</keyword>
<dbReference type="CDD" id="cd00093">
    <property type="entry name" value="HTH_XRE"/>
    <property type="match status" value="1"/>
</dbReference>
<dbReference type="HOGENOM" id="CLU_066192_29_0_10"/>
<keyword evidence="6" id="KW-1185">Reference proteome</keyword>
<dbReference type="GO" id="GO:0005829">
    <property type="term" value="C:cytosol"/>
    <property type="evidence" value="ECO:0007669"/>
    <property type="project" value="TreeGrafter"/>
</dbReference>
<evidence type="ECO:0000256" key="3">
    <source>
        <dbReference type="ARBA" id="ARBA00023163"/>
    </source>
</evidence>
<dbReference type="Pfam" id="PF01381">
    <property type="entry name" value="HTH_3"/>
    <property type="match status" value="1"/>
</dbReference>
<evidence type="ECO:0000256" key="1">
    <source>
        <dbReference type="ARBA" id="ARBA00023015"/>
    </source>
</evidence>
<dbReference type="SMART" id="SM00530">
    <property type="entry name" value="HTH_XRE"/>
    <property type="match status" value="1"/>
</dbReference>
<dbReference type="SUPFAM" id="SSF47413">
    <property type="entry name" value="lambda repressor-like DNA-binding domains"/>
    <property type="match status" value="1"/>
</dbReference>
<dbReference type="OrthoDB" id="2902336at2"/>
<dbReference type="KEGG" id="plt:Plut_0677"/>
<keyword evidence="1" id="KW-0805">Transcription regulation</keyword>
<evidence type="ECO:0000256" key="2">
    <source>
        <dbReference type="ARBA" id="ARBA00023125"/>
    </source>
</evidence>